<dbReference type="PROSITE" id="PS51503">
    <property type="entry name" value="HIG1"/>
    <property type="match status" value="1"/>
</dbReference>
<name>A0A9W4XKS8_9ASCO</name>
<feature type="transmembrane region" description="Helical" evidence="6">
    <location>
        <begin position="116"/>
        <end position="134"/>
    </location>
</feature>
<dbReference type="AlphaFoldDB" id="A0A9W4XKS8"/>
<protein>
    <recommendedName>
        <fullName evidence="7">HIG1 domain-containing protein</fullName>
    </recommendedName>
</protein>
<evidence type="ECO:0000313" key="9">
    <source>
        <dbReference type="Proteomes" id="UP001152885"/>
    </source>
</evidence>
<dbReference type="InterPro" id="IPR007667">
    <property type="entry name" value="Hypoxia_induced_domain"/>
</dbReference>
<keyword evidence="3 6" id="KW-1133">Transmembrane helix</keyword>
<keyword evidence="4 6" id="KW-0472">Membrane</keyword>
<feature type="domain" description="HIG1" evidence="7">
    <location>
        <begin position="88"/>
        <end position="179"/>
    </location>
</feature>
<evidence type="ECO:0000256" key="3">
    <source>
        <dbReference type="ARBA" id="ARBA00022989"/>
    </source>
</evidence>
<evidence type="ECO:0000256" key="4">
    <source>
        <dbReference type="ARBA" id="ARBA00023136"/>
    </source>
</evidence>
<dbReference type="EMBL" id="CANTUO010000001">
    <property type="protein sequence ID" value="CAI5757390.1"/>
    <property type="molecule type" value="Genomic_DNA"/>
</dbReference>
<dbReference type="GO" id="GO:0033617">
    <property type="term" value="P:mitochondrial respiratory chain complex IV assembly"/>
    <property type="evidence" value="ECO:0007669"/>
    <property type="project" value="TreeGrafter"/>
</dbReference>
<comment type="subcellular location">
    <subcellularLocation>
        <location evidence="1">Mitochondrion</location>
    </subcellularLocation>
</comment>
<dbReference type="InterPro" id="IPR040153">
    <property type="entry name" value="Rcf2"/>
</dbReference>
<keyword evidence="2 6" id="KW-0812">Transmembrane</keyword>
<feature type="transmembrane region" description="Helical" evidence="6">
    <location>
        <begin position="20"/>
        <end position="38"/>
    </location>
</feature>
<dbReference type="Pfam" id="PF04588">
    <property type="entry name" value="HIG_1_N"/>
    <property type="match status" value="1"/>
</dbReference>
<feature type="region of interest" description="Disordered" evidence="5">
    <location>
        <begin position="200"/>
        <end position="236"/>
    </location>
</feature>
<evidence type="ECO:0000256" key="1">
    <source>
        <dbReference type="ARBA" id="ARBA00004173"/>
    </source>
</evidence>
<feature type="compositionally biased region" description="Basic and acidic residues" evidence="5">
    <location>
        <begin position="200"/>
        <end position="219"/>
    </location>
</feature>
<comment type="caution">
    <text evidence="8">The sequence shown here is derived from an EMBL/GenBank/DDBJ whole genome shotgun (WGS) entry which is preliminary data.</text>
</comment>
<evidence type="ECO:0000256" key="6">
    <source>
        <dbReference type="SAM" id="Phobius"/>
    </source>
</evidence>
<feature type="transmembrane region" description="Helical" evidence="6">
    <location>
        <begin position="149"/>
        <end position="169"/>
    </location>
</feature>
<evidence type="ECO:0000259" key="7">
    <source>
        <dbReference type="PROSITE" id="PS51503"/>
    </source>
</evidence>
<dbReference type="GO" id="GO:0005739">
    <property type="term" value="C:mitochondrion"/>
    <property type="evidence" value="ECO:0007669"/>
    <property type="project" value="UniProtKB-SubCell"/>
</dbReference>
<proteinExistence type="predicted"/>
<organism evidence="8 9">
    <name type="scientific">Candida verbasci</name>
    <dbReference type="NCBI Taxonomy" id="1227364"/>
    <lineage>
        <taxon>Eukaryota</taxon>
        <taxon>Fungi</taxon>
        <taxon>Dikarya</taxon>
        <taxon>Ascomycota</taxon>
        <taxon>Saccharomycotina</taxon>
        <taxon>Pichiomycetes</taxon>
        <taxon>Debaryomycetaceae</taxon>
        <taxon>Candida/Lodderomyces clade</taxon>
        <taxon>Candida</taxon>
    </lineage>
</organism>
<evidence type="ECO:0000313" key="8">
    <source>
        <dbReference type="EMBL" id="CAI5757390.1"/>
    </source>
</evidence>
<evidence type="ECO:0000256" key="2">
    <source>
        <dbReference type="ARBA" id="ARBA00022692"/>
    </source>
</evidence>
<feature type="compositionally biased region" description="Basic and acidic residues" evidence="5">
    <location>
        <begin position="226"/>
        <end position="236"/>
    </location>
</feature>
<reference evidence="8" key="1">
    <citation type="submission" date="2022-12" db="EMBL/GenBank/DDBJ databases">
        <authorList>
            <person name="Brejova B."/>
        </authorList>
    </citation>
    <scope>NUCLEOTIDE SEQUENCE</scope>
</reference>
<sequence length="236" mass="27248">MKLITKEEKDAHLSHVLFEGGKGLIYGGILSTGLYAYLKHKHPVRFKSFTPSIRAAILAMPTVSVAAFWADQGSWEFDKKAHQGDYEENKFLQDLKNWQKLSTSDKVFTVLNDHKYQIIITAWAASLYGSWVYVNKDPIMSVAQKAVQARMYAQGITIILLLSTILLAMKDEELKKKQPKPIPEWKRIIYEKEMEDKKLLQQQQLKDEHVDKAHEKDTHPSNIIKELNRSKDQESH</sequence>
<evidence type="ECO:0000256" key="5">
    <source>
        <dbReference type="SAM" id="MobiDB-lite"/>
    </source>
</evidence>
<gene>
    <name evidence="8" type="ORF">CANVERA_P1904</name>
</gene>
<accession>A0A9W4XKS8</accession>
<dbReference type="Proteomes" id="UP001152885">
    <property type="component" value="Unassembled WGS sequence"/>
</dbReference>
<dbReference type="PANTHER" id="PTHR28018:SF3">
    <property type="entry name" value="RESPIRATORY SUPERCOMPLEX FACTOR 2, MITOCHONDRIAL"/>
    <property type="match status" value="1"/>
</dbReference>
<dbReference type="OrthoDB" id="1915122at2759"/>
<keyword evidence="9" id="KW-1185">Reference proteome</keyword>
<dbReference type="PANTHER" id="PTHR28018">
    <property type="entry name" value="RESPIRATORY SUPERCOMPLEX FACTOR 2, MITOCHONDRIAL"/>
    <property type="match status" value="1"/>
</dbReference>